<evidence type="ECO:0000256" key="1">
    <source>
        <dbReference type="SAM" id="Phobius"/>
    </source>
</evidence>
<gene>
    <name evidence="3" type="ORF">LCGC14_0599990</name>
</gene>
<reference evidence="3" key="1">
    <citation type="journal article" date="2015" name="Nature">
        <title>Complex archaea that bridge the gap between prokaryotes and eukaryotes.</title>
        <authorList>
            <person name="Spang A."/>
            <person name="Saw J.H."/>
            <person name="Jorgensen S.L."/>
            <person name="Zaremba-Niedzwiedzka K."/>
            <person name="Martijn J."/>
            <person name="Lind A.E."/>
            <person name="van Eijk R."/>
            <person name="Schleper C."/>
            <person name="Guy L."/>
            <person name="Ettema T.J."/>
        </authorList>
    </citation>
    <scope>NUCLEOTIDE SEQUENCE</scope>
</reference>
<evidence type="ECO:0000313" key="3">
    <source>
        <dbReference type="EMBL" id="KKN53696.1"/>
    </source>
</evidence>
<keyword evidence="1" id="KW-0472">Membrane</keyword>
<keyword evidence="1" id="KW-1133">Transmembrane helix</keyword>
<organism evidence="3">
    <name type="scientific">marine sediment metagenome</name>
    <dbReference type="NCBI Taxonomy" id="412755"/>
    <lineage>
        <taxon>unclassified sequences</taxon>
        <taxon>metagenomes</taxon>
        <taxon>ecological metagenomes</taxon>
    </lineage>
</organism>
<proteinExistence type="predicted"/>
<dbReference type="SUPFAM" id="SSF52540">
    <property type="entry name" value="P-loop containing nucleoside triphosphate hydrolases"/>
    <property type="match status" value="1"/>
</dbReference>
<sequence length="606" mass="70616">MSNFLDTTEFFIFYFILILILTGFNITFLILRKRDNSASKLRILIILLLTLSIILFISSSFSFLTLTSDLLRSSETVIFSNISLFLLCFSTVFFIYSLHHSDDDNIELEKPSFFKARKGRIKIGRIVEEGRKKRKFFLSLEDLGKHMFVCGATGTGKSNFLQHFLMNLTKRYKIPFLLAEFKGEYHFLQRKIRNLLIIRPGENFSINIFNPGTSLPEVHAERIFDILKSGKFLDENVDFSPQMEKVLVEILTKVCENKQFQSWKGFYHYCKGYAKNKKKEIPMLTQTLISITNRIRRFSLGSLKAIFDTEHKIKTEELFQRNILIDLSSIIRLGGEKEDALFFLNMILKYLWDKNLTRGAFNFQGIKHITIVEDTQYFAPRHLTRQNKLTSYLEDIALLQRGTGECLISLATHPDISEEILANCGVLVCFKTHIEKEFLCKLLNLEVEHEDYLSILEKGQCIVRVNSIKRPFLLGVPFIPREWLKISEINENNQTVLNKFDLGRNENKAVLNRFSKKRGLYLKKIKNQFVGIMKKKNYKYKNEKRKLDSNSNFDIEDEYLLTLEKENSANEGITGSSPDTEDGFERLSRYVGELYAKQESRKEIKS</sequence>
<keyword evidence="1" id="KW-0812">Transmembrane</keyword>
<dbReference type="InterPro" id="IPR002789">
    <property type="entry name" value="HerA_central"/>
</dbReference>
<dbReference type="AlphaFoldDB" id="A0A0F9TX25"/>
<feature type="domain" description="Helicase HerA central" evidence="2">
    <location>
        <begin position="121"/>
        <end position="329"/>
    </location>
</feature>
<accession>A0A0F9TX25</accession>
<feature type="transmembrane region" description="Helical" evidence="1">
    <location>
        <begin position="43"/>
        <end position="66"/>
    </location>
</feature>
<protein>
    <recommendedName>
        <fullName evidence="2">Helicase HerA central domain-containing protein</fullName>
    </recommendedName>
</protein>
<dbReference type="Gene3D" id="3.40.50.300">
    <property type="entry name" value="P-loop containing nucleotide triphosphate hydrolases"/>
    <property type="match status" value="2"/>
</dbReference>
<dbReference type="PANTHER" id="PTHR42957:SF1">
    <property type="entry name" value="HELICASE MJ1565-RELATED"/>
    <property type="match status" value="1"/>
</dbReference>
<dbReference type="PANTHER" id="PTHR42957">
    <property type="entry name" value="HELICASE MJ1565-RELATED"/>
    <property type="match status" value="1"/>
</dbReference>
<name>A0A0F9TX25_9ZZZZ</name>
<dbReference type="InterPro" id="IPR027417">
    <property type="entry name" value="P-loop_NTPase"/>
</dbReference>
<evidence type="ECO:0000259" key="2">
    <source>
        <dbReference type="Pfam" id="PF01935"/>
    </source>
</evidence>
<feature type="transmembrane region" description="Helical" evidence="1">
    <location>
        <begin position="12"/>
        <end position="31"/>
    </location>
</feature>
<dbReference type="Pfam" id="PF01935">
    <property type="entry name" value="DUF87"/>
    <property type="match status" value="1"/>
</dbReference>
<comment type="caution">
    <text evidence="3">The sequence shown here is derived from an EMBL/GenBank/DDBJ whole genome shotgun (WGS) entry which is preliminary data.</text>
</comment>
<feature type="transmembrane region" description="Helical" evidence="1">
    <location>
        <begin position="78"/>
        <end position="98"/>
    </location>
</feature>
<dbReference type="EMBL" id="LAZR01000960">
    <property type="protein sequence ID" value="KKN53696.1"/>
    <property type="molecule type" value="Genomic_DNA"/>
</dbReference>
<dbReference type="InterPro" id="IPR008571">
    <property type="entry name" value="HerA-like"/>
</dbReference>